<comment type="subcellular location">
    <subcellularLocation>
        <location evidence="1">Secreted</location>
    </subcellularLocation>
</comment>
<reference evidence="5 6" key="1">
    <citation type="journal article" date="2018" name="Nat. Biotechnol.">
        <title>A standardized bacterial taxonomy based on genome phylogeny substantially revises the tree of life.</title>
        <authorList>
            <person name="Parks D.H."/>
            <person name="Chuvochina M."/>
            <person name="Waite D.W."/>
            <person name="Rinke C."/>
            <person name="Skarshewski A."/>
            <person name="Chaumeil P.A."/>
            <person name="Hugenholtz P."/>
        </authorList>
    </citation>
    <scope>NUCLEOTIDE SEQUENCE [LARGE SCALE GENOMIC DNA]</scope>
    <source>
        <strain evidence="5">UBA9015</strain>
    </source>
</reference>
<dbReference type="InterPro" id="IPR036116">
    <property type="entry name" value="FN3_sf"/>
</dbReference>
<dbReference type="EMBL" id="DOYJ01000299">
    <property type="protein sequence ID" value="HCB76628.1"/>
    <property type="molecule type" value="Genomic_DNA"/>
</dbReference>
<dbReference type="AlphaFoldDB" id="A0A3D0WF43"/>
<dbReference type="InterPro" id="IPR045175">
    <property type="entry name" value="M28_fam"/>
</dbReference>
<organism evidence="5 6">
    <name type="scientific">Sphingomonas bacterium</name>
    <dbReference type="NCBI Taxonomy" id="1895847"/>
    <lineage>
        <taxon>Bacteria</taxon>
        <taxon>Pseudomonadati</taxon>
        <taxon>Pseudomonadota</taxon>
        <taxon>Alphaproteobacteria</taxon>
        <taxon>Sphingomonadales</taxon>
        <taxon>Sphingomonadaceae</taxon>
        <taxon>Sphingomonas</taxon>
    </lineage>
</organism>
<dbReference type="Gene3D" id="3.40.630.10">
    <property type="entry name" value="Zn peptidases"/>
    <property type="match status" value="1"/>
</dbReference>
<dbReference type="InterPro" id="IPR007484">
    <property type="entry name" value="Peptidase_M28"/>
</dbReference>
<comment type="caution">
    <text evidence="5">The sequence shown here is derived from an EMBL/GenBank/DDBJ whole genome shotgun (WGS) entry which is preliminary data.</text>
</comment>
<evidence type="ECO:0000313" key="6">
    <source>
        <dbReference type="Proteomes" id="UP000262699"/>
    </source>
</evidence>
<evidence type="ECO:0000256" key="2">
    <source>
        <dbReference type="ARBA" id="ARBA00022525"/>
    </source>
</evidence>
<keyword evidence="3" id="KW-0645">Protease</keyword>
<dbReference type="InterPro" id="IPR003961">
    <property type="entry name" value="FN3_dom"/>
</dbReference>
<feature type="domain" description="Peptidase M28" evidence="4">
    <location>
        <begin position="97"/>
        <end position="312"/>
    </location>
</feature>
<dbReference type="Pfam" id="PF04389">
    <property type="entry name" value="Peptidase_M28"/>
    <property type="match status" value="1"/>
</dbReference>
<dbReference type="PANTHER" id="PTHR12147">
    <property type="entry name" value="METALLOPEPTIDASE M28 FAMILY MEMBER"/>
    <property type="match status" value="1"/>
</dbReference>
<evidence type="ECO:0000313" key="5">
    <source>
        <dbReference type="EMBL" id="HCB76628.1"/>
    </source>
</evidence>
<dbReference type="GO" id="GO:0005576">
    <property type="term" value="C:extracellular region"/>
    <property type="evidence" value="ECO:0007669"/>
    <property type="project" value="UniProtKB-SubCell"/>
</dbReference>
<sequence length="431" mass="45852">MHKTLIPLALLAVPATAQEAPSPQRLRADVQKMVSFGTRHSASSTTDPKRGIGAARNWVEAEFKAIGKACGGCLKTERIARSFTGPRAPNGVEIADVLGIQPGTEPNRVVIIMGHLDSRNSDVMDATGEAPGANDDASGVALAIESARLLSKTKHRATIVYAALSGEEQGLWGATLLAETAKQRGWIVDAVLNNDIVGNTVGQDGRRVADRVRVFSEGIRQVETIEEAKKRRGDGGEDDGPSRALAKAIDATAKDMPGALEVFAVRRPDRFGRGGDHEAFLRLGYPAVRFTVGVENYDQQHQNLRTENGRVYGDTIDKMDFDYAARVTAINVAVARRLADAPSAPTGVSVDGALGVDSAVKWAAVPGATGYRIHWRRNDAQDWTDHADVGADATSFTAKGLIVDDYFFGVSALAGGAESIVTFAGRAAPTR</sequence>
<name>A0A3D0WF43_9SPHN</name>
<accession>A0A3D0WF43</accession>
<dbReference type="CDD" id="cd00063">
    <property type="entry name" value="FN3"/>
    <property type="match status" value="1"/>
</dbReference>
<evidence type="ECO:0000256" key="3">
    <source>
        <dbReference type="ARBA" id="ARBA00023049"/>
    </source>
</evidence>
<dbReference type="SUPFAM" id="SSF49265">
    <property type="entry name" value="Fibronectin type III"/>
    <property type="match status" value="1"/>
</dbReference>
<gene>
    <name evidence="5" type="ORF">DEP91_10745</name>
</gene>
<dbReference type="InterPro" id="IPR013783">
    <property type="entry name" value="Ig-like_fold"/>
</dbReference>
<dbReference type="GO" id="GO:0008235">
    <property type="term" value="F:metalloexopeptidase activity"/>
    <property type="evidence" value="ECO:0007669"/>
    <property type="project" value="InterPro"/>
</dbReference>
<evidence type="ECO:0000256" key="1">
    <source>
        <dbReference type="ARBA" id="ARBA00004613"/>
    </source>
</evidence>
<evidence type="ECO:0000259" key="4">
    <source>
        <dbReference type="Pfam" id="PF04389"/>
    </source>
</evidence>
<dbReference type="GO" id="GO:0006508">
    <property type="term" value="P:proteolysis"/>
    <property type="evidence" value="ECO:0007669"/>
    <property type="project" value="InterPro"/>
</dbReference>
<keyword evidence="3" id="KW-0482">Metalloprotease</keyword>
<protein>
    <submittedName>
        <fullName evidence="5">Peptidase M28</fullName>
    </submittedName>
</protein>
<dbReference type="SUPFAM" id="SSF53187">
    <property type="entry name" value="Zn-dependent exopeptidases"/>
    <property type="match status" value="1"/>
</dbReference>
<dbReference type="PANTHER" id="PTHR12147:SF26">
    <property type="entry name" value="PEPTIDASE M28 DOMAIN-CONTAINING PROTEIN"/>
    <property type="match status" value="1"/>
</dbReference>
<proteinExistence type="predicted"/>
<keyword evidence="2" id="KW-0964">Secreted</keyword>
<dbReference type="Gene3D" id="2.60.40.10">
    <property type="entry name" value="Immunoglobulins"/>
    <property type="match status" value="1"/>
</dbReference>
<keyword evidence="3" id="KW-0378">Hydrolase</keyword>
<dbReference type="Proteomes" id="UP000262699">
    <property type="component" value="Unassembled WGS sequence"/>
</dbReference>